<dbReference type="OrthoDB" id="270318at2759"/>
<comment type="caution">
    <text evidence="1">The sequence shown here is derived from an EMBL/GenBank/DDBJ whole genome shotgun (WGS) entry which is preliminary data.</text>
</comment>
<dbReference type="Proteomes" id="UP000266861">
    <property type="component" value="Unassembled WGS sequence"/>
</dbReference>
<dbReference type="STRING" id="1348612.A0A397I093"/>
<proteinExistence type="predicted"/>
<dbReference type="SUPFAM" id="SSF48576">
    <property type="entry name" value="Terpenoid synthases"/>
    <property type="match status" value="1"/>
</dbReference>
<organism evidence="1 2">
    <name type="scientific">Diversispora epigaea</name>
    <dbReference type="NCBI Taxonomy" id="1348612"/>
    <lineage>
        <taxon>Eukaryota</taxon>
        <taxon>Fungi</taxon>
        <taxon>Fungi incertae sedis</taxon>
        <taxon>Mucoromycota</taxon>
        <taxon>Glomeromycotina</taxon>
        <taxon>Glomeromycetes</taxon>
        <taxon>Diversisporales</taxon>
        <taxon>Diversisporaceae</taxon>
        <taxon>Diversispora</taxon>
    </lineage>
</organism>
<dbReference type="InterPro" id="IPR002060">
    <property type="entry name" value="Squ/phyt_synthse"/>
</dbReference>
<dbReference type="AlphaFoldDB" id="A0A397I093"/>
<evidence type="ECO:0000313" key="2">
    <source>
        <dbReference type="Proteomes" id="UP000266861"/>
    </source>
</evidence>
<gene>
    <name evidence="1" type="ORF">Glove_292g24</name>
</gene>
<protein>
    <submittedName>
        <fullName evidence="1">Uncharacterized protein</fullName>
    </submittedName>
</protein>
<evidence type="ECO:0000313" key="1">
    <source>
        <dbReference type="EMBL" id="RHZ68935.1"/>
    </source>
</evidence>
<dbReference type="InterPro" id="IPR008949">
    <property type="entry name" value="Isoprenoid_synthase_dom_sf"/>
</dbReference>
<dbReference type="EMBL" id="PQFF01000266">
    <property type="protein sequence ID" value="RHZ68935.1"/>
    <property type="molecule type" value="Genomic_DNA"/>
</dbReference>
<name>A0A397I093_9GLOM</name>
<dbReference type="Gene3D" id="1.10.600.10">
    <property type="entry name" value="Farnesyl Diphosphate Synthase"/>
    <property type="match status" value="1"/>
</dbReference>
<dbReference type="Pfam" id="PF00494">
    <property type="entry name" value="SQS_PSY"/>
    <property type="match status" value="1"/>
</dbReference>
<keyword evidence="2" id="KW-1185">Reference proteome</keyword>
<sequence>MTFTNKTLNYFRFSILSRLLIVRQKSTETINNNNNLEPAIKYCSDLVRKYDPENYLCSFFYPKPLQKVHLGMRAFNLELVMIRENVSNPQLGKVRIQFWRETIDNVFKGKPPHQPIAQVLANSLEICKLSPIFFKRILDERITVIKFLIIN</sequence>
<accession>A0A397I093</accession>
<reference evidence="1 2" key="1">
    <citation type="submission" date="2018-08" db="EMBL/GenBank/DDBJ databases">
        <title>Genome and evolution of the arbuscular mycorrhizal fungus Diversispora epigaea (formerly Glomus versiforme) and its bacterial endosymbionts.</title>
        <authorList>
            <person name="Sun X."/>
            <person name="Fei Z."/>
            <person name="Harrison M."/>
        </authorList>
    </citation>
    <scope>NUCLEOTIDE SEQUENCE [LARGE SCALE GENOMIC DNA]</scope>
    <source>
        <strain evidence="1 2">IT104</strain>
    </source>
</reference>